<proteinExistence type="predicted"/>
<feature type="transmembrane region" description="Helical" evidence="1">
    <location>
        <begin position="66"/>
        <end position="84"/>
    </location>
</feature>
<keyword evidence="1" id="KW-0812">Transmembrane</keyword>
<evidence type="ECO:0000313" key="2">
    <source>
        <dbReference type="EMBL" id="RHZ92767.1"/>
    </source>
</evidence>
<dbReference type="Proteomes" id="UP000266305">
    <property type="component" value="Unassembled WGS sequence"/>
</dbReference>
<gene>
    <name evidence="2" type="ORF">D1114_16310</name>
</gene>
<comment type="caution">
    <text evidence="2">The sequence shown here is derived from an EMBL/GenBank/DDBJ whole genome shotgun (WGS) entry which is preliminary data.</text>
</comment>
<dbReference type="AlphaFoldDB" id="A0AAX1UHU2"/>
<accession>A0AAX1UHU2</accession>
<protein>
    <submittedName>
        <fullName evidence="2">Uncharacterized protein</fullName>
    </submittedName>
</protein>
<feature type="transmembrane region" description="Helical" evidence="1">
    <location>
        <begin position="16"/>
        <end position="45"/>
    </location>
</feature>
<evidence type="ECO:0000313" key="3">
    <source>
        <dbReference type="Proteomes" id="UP000266305"/>
    </source>
</evidence>
<reference evidence="2 3" key="1">
    <citation type="submission" date="2018-08" db="EMBL/GenBank/DDBJ databases">
        <title>Draft genome sequence of Rhodobacter sphaeroides FY.</title>
        <authorList>
            <person name="Rayyan A."/>
            <person name="Meyer T.E."/>
            <person name="Kyndt J.A."/>
        </authorList>
    </citation>
    <scope>NUCLEOTIDE SEQUENCE [LARGE SCALE GENOMIC DNA]</scope>
    <source>
        <strain evidence="2 3">FY</strain>
    </source>
</reference>
<dbReference type="RefSeq" id="WP_119000773.1">
    <property type="nucleotide sequence ID" value="NZ_QWGP01000021.1"/>
</dbReference>
<sequence length="91" mass="9636">MALSHDAVVRLTTLGWALLLILFVIGAPLLFAGVVLVGALLGLLIHAARRLTRRDGWPPGRTRAGLIGAGLLTCLVAAPVWWLGQLRLAPP</sequence>
<organism evidence="2 3">
    <name type="scientific">Cereibacter sphaeroides</name>
    <name type="common">Rhodobacter sphaeroides</name>
    <dbReference type="NCBI Taxonomy" id="1063"/>
    <lineage>
        <taxon>Bacteria</taxon>
        <taxon>Pseudomonadati</taxon>
        <taxon>Pseudomonadota</taxon>
        <taxon>Alphaproteobacteria</taxon>
        <taxon>Rhodobacterales</taxon>
        <taxon>Paracoccaceae</taxon>
        <taxon>Cereibacter</taxon>
    </lineage>
</organism>
<name>A0AAX1UHU2_CERSP</name>
<keyword evidence="1" id="KW-0472">Membrane</keyword>
<keyword evidence="1" id="KW-1133">Transmembrane helix</keyword>
<evidence type="ECO:0000256" key="1">
    <source>
        <dbReference type="SAM" id="Phobius"/>
    </source>
</evidence>
<dbReference type="EMBL" id="QWGP01000021">
    <property type="protein sequence ID" value="RHZ92767.1"/>
    <property type="molecule type" value="Genomic_DNA"/>
</dbReference>